<reference evidence="1 2" key="1">
    <citation type="submission" date="2024-06" db="EMBL/GenBank/DDBJ databases">
        <title>Genomic Encyclopedia of Type Strains, Phase IV (KMG-IV): sequencing the most valuable type-strain genomes for metagenomic binning, comparative biology and taxonomic classification.</title>
        <authorList>
            <person name="Goeker M."/>
        </authorList>
    </citation>
    <scope>NUCLEOTIDE SEQUENCE [LARGE SCALE GENOMIC DNA]</scope>
    <source>
        <strain evidence="1 2">DSM 100022</strain>
    </source>
</reference>
<name>A0ABV2GNX0_9HYPH</name>
<dbReference type="RefSeq" id="WP_354491543.1">
    <property type="nucleotide sequence ID" value="NZ_JBEPMC010000004.1"/>
</dbReference>
<dbReference type="EMBL" id="JBEPMC010000004">
    <property type="protein sequence ID" value="MET3579985.1"/>
    <property type="molecule type" value="Genomic_DNA"/>
</dbReference>
<accession>A0ABV2GNX0</accession>
<gene>
    <name evidence="1" type="ORF">ABID19_003016</name>
</gene>
<protein>
    <submittedName>
        <fullName evidence="1">Uncharacterized protein</fullName>
    </submittedName>
</protein>
<comment type="caution">
    <text evidence="1">The sequence shown here is derived from an EMBL/GenBank/DDBJ whole genome shotgun (WGS) entry which is preliminary data.</text>
</comment>
<evidence type="ECO:0000313" key="2">
    <source>
        <dbReference type="Proteomes" id="UP001549204"/>
    </source>
</evidence>
<organism evidence="1 2">
    <name type="scientific">Mesorhizobium robiniae</name>
    <dbReference type="NCBI Taxonomy" id="559315"/>
    <lineage>
        <taxon>Bacteria</taxon>
        <taxon>Pseudomonadati</taxon>
        <taxon>Pseudomonadota</taxon>
        <taxon>Alphaproteobacteria</taxon>
        <taxon>Hyphomicrobiales</taxon>
        <taxon>Phyllobacteriaceae</taxon>
        <taxon>Mesorhizobium</taxon>
    </lineage>
</organism>
<dbReference type="Proteomes" id="UP001549204">
    <property type="component" value="Unassembled WGS sequence"/>
</dbReference>
<keyword evidence="2" id="KW-1185">Reference proteome</keyword>
<sequence>MTINIGDNVFSCTDFSGAGRFCRMGAAIVLLAVAGCSSTNIERATPVAATDGPKDTGTYPNLNIPPQVAAQQFTDAEKTAKLAQLKGDEQAQGSKGGAVKVTNPATLNALAKQHGADALKQIEAKCDPALDPTCK</sequence>
<evidence type="ECO:0000313" key="1">
    <source>
        <dbReference type="EMBL" id="MET3579985.1"/>
    </source>
</evidence>
<proteinExistence type="predicted"/>